<feature type="domain" description="F-box" evidence="1">
    <location>
        <begin position="36"/>
        <end position="78"/>
    </location>
</feature>
<dbReference type="InterPro" id="IPR001810">
    <property type="entry name" value="F-box_dom"/>
</dbReference>
<dbReference type="SUPFAM" id="SSF81383">
    <property type="entry name" value="F-box domain"/>
    <property type="match status" value="1"/>
</dbReference>
<protein>
    <recommendedName>
        <fullName evidence="1">F-box domain-containing protein</fullName>
    </recommendedName>
</protein>
<evidence type="ECO:0000313" key="2">
    <source>
        <dbReference type="EnsemblPlants" id="EMT15967"/>
    </source>
</evidence>
<accession>R7W567</accession>
<name>R7W567_AEGTA</name>
<dbReference type="ExpressionAtlas" id="R7W567">
    <property type="expression patterns" value="baseline"/>
</dbReference>
<dbReference type="Pfam" id="PF00646">
    <property type="entry name" value="F-box"/>
    <property type="match status" value="1"/>
</dbReference>
<evidence type="ECO:0000259" key="1">
    <source>
        <dbReference type="Pfam" id="PF00646"/>
    </source>
</evidence>
<dbReference type="EnsemblPlants" id="EMT15967">
    <property type="protein sequence ID" value="EMT15967"/>
    <property type="gene ID" value="F775_43273"/>
</dbReference>
<dbReference type="AlphaFoldDB" id="R7W567"/>
<dbReference type="PANTHER" id="PTHR33165">
    <property type="entry name" value="F-BOX DOMAIN CONTAINING PROTEIN-LIKE-RELATED"/>
    <property type="match status" value="1"/>
</dbReference>
<dbReference type="InterPro" id="IPR036047">
    <property type="entry name" value="F-box-like_dom_sf"/>
</dbReference>
<sequence length="269" mass="30131">MAAATSADVQMPLATPDLPPAEGKEKGRTAMVGADWSSLPYDLIHRIADSFLTTNDVTCYVDLRVVCHHWRSAIDDPKTDASDSRFHPRRWIILDEVFESDTRRLLVNASTGRFLHKELPLLRNYYVIATTHCGFFVLADRSPPHAAHLFNPLTGAMIRFMAPVPPEGEVAAAIWPSSCAGGNTAKTEADLEDKKHRLGRRRRLADPAPALRSRRTINNYAIFIGHQRCLAVCADKFPSVEANCVYYTKHRGSSARCRYNLKDDKREVS</sequence>
<reference evidence="2" key="1">
    <citation type="submission" date="2015-06" db="UniProtKB">
        <authorList>
            <consortium name="EnsemblPlants"/>
        </authorList>
    </citation>
    <scope>IDENTIFICATION</scope>
</reference>
<dbReference type="Gene3D" id="1.20.1280.50">
    <property type="match status" value="1"/>
</dbReference>
<proteinExistence type="predicted"/>
<organism evidence="2">
    <name type="scientific">Aegilops tauschii</name>
    <name type="common">Tausch's goatgrass</name>
    <name type="synonym">Aegilops squarrosa</name>
    <dbReference type="NCBI Taxonomy" id="37682"/>
    <lineage>
        <taxon>Eukaryota</taxon>
        <taxon>Viridiplantae</taxon>
        <taxon>Streptophyta</taxon>
        <taxon>Embryophyta</taxon>
        <taxon>Tracheophyta</taxon>
        <taxon>Spermatophyta</taxon>
        <taxon>Magnoliopsida</taxon>
        <taxon>Liliopsida</taxon>
        <taxon>Poales</taxon>
        <taxon>Poaceae</taxon>
        <taxon>BOP clade</taxon>
        <taxon>Pooideae</taxon>
        <taxon>Triticodae</taxon>
        <taxon>Triticeae</taxon>
        <taxon>Triticinae</taxon>
        <taxon>Aegilops</taxon>
    </lineage>
</organism>
<dbReference type="PANTHER" id="PTHR33165:SF99">
    <property type="entry name" value="DUF295 DOMAIN-CONTAINING PROTEIN"/>
    <property type="match status" value="1"/>
</dbReference>